<dbReference type="Proteomes" id="UP000252139">
    <property type="component" value="Unassembled WGS sequence"/>
</dbReference>
<feature type="non-terminal residue" evidence="1">
    <location>
        <position position="1"/>
    </location>
</feature>
<name>A0A367JDM7_RHIAZ</name>
<keyword evidence="2" id="KW-1185">Reference proteome</keyword>
<evidence type="ECO:0000313" key="1">
    <source>
        <dbReference type="EMBL" id="RCH88034.1"/>
    </source>
</evidence>
<gene>
    <name evidence="1" type="ORF">CU097_002047</name>
</gene>
<accession>A0A367JDM7</accession>
<reference evidence="1 2" key="1">
    <citation type="journal article" date="2018" name="G3 (Bethesda)">
        <title>Phylogenetic and Phylogenomic Definition of Rhizopus Species.</title>
        <authorList>
            <person name="Gryganskyi A.P."/>
            <person name="Golan J."/>
            <person name="Dolatabadi S."/>
            <person name="Mondo S."/>
            <person name="Robb S."/>
            <person name="Idnurm A."/>
            <person name="Muszewska A."/>
            <person name="Steczkiewicz K."/>
            <person name="Masonjones S."/>
            <person name="Liao H.L."/>
            <person name="Gajdeczka M.T."/>
            <person name="Anike F."/>
            <person name="Vuek A."/>
            <person name="Anishchenko I.M."/>
            <person name="Voigt K."/>
            <person name="de Hoog G.S."/>
            <person name="Smith M.E."/>
            <person name="Heitman J."/>
            <person name="Vilgalys R."/>
            <person name="Stajich J.E."/>
        </authorList>
    </citation>
    <scope>NUCLEOTIDE SEQUENCE [LARGE SCALE GENOMIC DNA]</scope>
    <source>
        <strain evidence="1 2">CBS 357.93</strain>
    </source>
</reference>
<protein>
    <submittedName>
        <fullName evidence="1">Uncharacterized protein</fullName>
    </submittedName>
</protein>
<evidence type="ECO:0000313" key="2">
    <source>
        <dbReference type="Proteomes" id="UP000252139"/>
    </source>
</evidence>
<comment type="caution">
    <text evidence="1">The sequence shown here is derived from an EMBL/GenBank/DDBJ whole genome shotgun (WGS) entry which is preliminary data.</text>
</comment>
<dbReference type="OrthoDB" id="2289008at2759"/>
<organism evidence="1 2">
    <name type="scientific">Rhizopus azygosporus</name>
    <name type="common">Rhizopus microsporus var. azygosporus</name>
    <dbReference type="NCBI Taxonomy" id="86630"/>
    <lineage>
        <taxon>Eukaryota</taxon>
        <taxon>Fungi</taxon>
        <taxon>Fungi incertae sedis</taxon>
        <taxon>Mucoromycota</taxon>
        <taxon>Mucoromycotina</taxon>
        <taxon>Mucoromycetes</taxon>
        <taxon>Mucorales</taxon>
        <taxon>Mucorineae</taxon>
        <taxon>Rhizopodaceae</taxon>
        <taxon>Rhizopus</taxon>
    </lineage>
</organism>
<sequence>VFKEVFYAQENHDLPVRQSDLSAWRHLARLCTLFNCQHFKKFISMNRLGFADFHAKHFGPEQQEYWKQFLRNQQQYYQQQSDEQSSQLVSDYSYYYNHDNEPTDLEEEQVEADENYDDYGLSKEAIEIFRFSEAYRKERDEERLKQEEADQVGKEDWKFDESSVMCSGGSEAPATCLVLTQKNRQQSENLRMKEDMLNSEYLSSCTNKDTDTPVVLWPVLPLKL</sequence>
<proteinExistence type="predicted"/>
<dbReference type="EMBL" id="PJQL01001542">
    <property type="protein sequence ID" value="RCH88034.1"/>
    <property type="molecule type" value="Genomic_DNA"/>
</dbReference>
<dbReference type="AlphaFoldDB" id="A0A367JDM7"/>